<organism evidence="1 2">
    <name type="scientific">Leptospira weilii serovar Topaz str. LT2116</name>
    <dbReference type="NCBI Taxonomy" id="1088540"/>
    <lineage>
        <taxon>Bacteria</taxon>
        <taxon>Pseudomonadati</taxon>
        <taxon>Spirochaetota</taxon>
        <taxon>Spirochaetia</taxon>
        <taxon>Leptospirales</taxon>
        <taxon>Leptospiraceae</taxon>
        <taxon>Leptospira</taxon>
    </lineage>
</organism>
<dbReference type="Proteomes" id="UP000011770">
    <property type="component" value="Unassembled WGS sequence"/>
</dbReference>
<accession>M3GBP5</accession>
<reference evidence="1 2" key="1">
    <citation type="submission" date="2013-01" db="EMBL/GenBank/DDBJ databases">
        <authorList>
            <person name="Harkins D.M."/>
            <person name="Durkin A.S."/>
            <person name="Brinkac L.M."/>
            <person name="Haft D.H."/>
            <person name="Selengut J.D."/>
            <person name="Sanka R."/>
            <person name="DePew J."/>
            <person name="Purushe J."/>
            <person name="Tulsiani S.M."/>
            <person name="Graham G.C."/>
            <person name="Burns M.-A."/>
            <person name="Dohnt M.F."/>
            <person name="Smythe L.D."/>
            <person name="McKay D.B."/>
            <person name="Craig S.B."/>
            <person name="Vinetz J.M."/>
            <person name="Sutton G.G."/>
            <person name="Nierman W.C."/>
            <person name="Fouts D.E."/>
        </authorList>
    </citation>
    <scope>NUCLEOTIDE SEQUENCE [LARGE SCALE GENOMIC DNA]</scope>
    <source>
        <strain evidence="1 2">LT2116</strain>
    </source>
</reference>
<gene>
    <name evidence="1" type="ORF">LEP1GSC188_1971</name>
</gene>
<protein>
    <submittedName>
        <fullName evidence="1">Uncharacterized protein</fullName>
    </submittedName>
</protein>
<dbReference type="EMBL" id="AHOR02000013">
    <property type="protein sequence ID" value="EMF83364.1"/>
    <property type="molecule type" value="Genomic_DNA"/>
</dbReference>
<evidence type="ECO:0000313" key="1">
    <source>
        <dbReference type="EMBL" id="EMF83364.1"/>
    </source>
</evidence>
<evidence type="ECO:0000313" key="2">
    <source>
        <dbReference type="Proteomes" id="UP000011770"/>
    </source>
</evidence>
<proteinExistence type="predicted"/>
<name>M3GBP5_9LEPT</name>
<sequence length="142" mass="16999">MIRNKWLKILKTFEMDVPIRRLEDYYYFYSKVSLTKFCKRVEMEFYCGPLDFDYENDNEWAIAETDDFIFHISRAYKRNTYHIQTQSVPLGCNYIVGFTVKDIAGLDYDHNWYNAVGPARWEKILGDLSCKSVVNERKNPIH</sequence>
<comment type="caution">
    <text evidence="1">The sequence shown here is derived from an EMBL/GenBank/DDBJ whole genome shotgun (WGS) entry which is preliminary data.</text>
</comment>
<dbReference type="AlphaFoldDB" id="M3GBP5"/>